<dbReference type="KEGG" id="kim:G3T16_05705"/>
<protein>
    <submittedName>
        <fullName evidence="2">MBL fold metallo-hydrolase</fullName>
    </submittedName>
</protein>
<dbReference type="AlphaFoldDB" id="A0A6C0TYW6"/>
<dbReference type="SUPFAM" id="SSF56281">
    <property type="entry name" value="Metallo-hydrolase/oxidoreductase"/>
    <property type="match status" value="1"/>
</dbReference>
<accession>A0A6C0TYW6</accession>
<dbReference type="InterPro" id="IPR001279">
    <property type="entry name" value="Metallo-B-lactamas"/>
</dbReference>
<dbReference type="EMBL" id="CP048711">
    <property type="protein sequence ID" value="QIB64966.1"/>
    <property type="molecule type" value="Genomic_DNA"/>
</dbReference>
<dbReference type="RefSeq" id="WP_163494215.1">
    <property type="nucleotide sequence ID" value="NZ_CP048711.1"/>
</dbReference>
<proteinExistence type="predicted"/>
<gene>
    <name evidence="2" type="ORF">G3T16_05705</name>
</gene>
<reference evidence="2 3" key="1">
    <citation type="submission" date="2020-02" db="EMBL/GenBank/DDBJ databases">
        <title>Genome sequencing for Kineobactrum sp. M2.</title>
        <authorList>
            <person name="Park S.-J."/>
        </authorList>
    </citation>
    <scope>NUCLEOTIDE SEQUENCE [LARGE SCALE GENOMIC DNA]</scope>
    <source>
        <strain evidence="2 3">M2</strain>
    </source>
</reference>
<dbReference type="GO" id="GO:0016787">
    <property type="term" value="F:hydrolase activity"/>
    <property type="evidence" value="ECO:0007669"/>
    <property type="project" value="UniProtKB-KW"/>
</dbReference>
<feature type="domain" description="Metallo-beta-lactamase" evidence="1">
    <location>
        <begin position="18"/>
        <end position="208"/>
    </location>
</feature>
<name>A0A6C0TYW6_9GAMM</name>
<evidence type="ECO:0000313" key="3">
    <source>
        <dbReference type="Proteomes" id="UP000477680"/>
    </source>
</evidence>
<organism evidence="2 3">
    <name type="scientific">Kineobactrum salinum</name>
    <dbReference type="NCBI Taxonomy" id="2708301"/>
    <lineage>
        <taxon>Bacteria</taxon>
        <taxon>Pseudomonadati</taxon>
        <taxon>Pseudomonadota</taxon>
        <taxon>Gammaproteobacteria</taxon>
        <taxon>Cellvibrionales</taxon>
        <taxon>Halieaceae</taxon>
        <taxon>Kineobactrum</taxon>
    </lineage>
</organism>
<dbReference type="Pfam" id="PF00753">
    <property type="entry name" value="Lactamase_B"/>
    <property type="match status" value="1"/>
</dbReference>
<dbReference type="InterPro" id="IPR036866">
    <property type="entry name" value="RibonucZ/Hydroxyglut_hydro"/>
</dbReference>
<dbReference type="PANTHER" id="PTHR42951:SF14">
    <property type="entry name" value="METALLO-BETA-LACTAMASE SUPERFAMILY PROTEIN"/>
    <property type="match status" value="1"/>
</dbReference>
<sequence length="292" mass="33118">MMDKKLSIDVVYGTLPPWPNATIVHSADSAVVIDTLFMKSDAALLAKRIKEIGKPLKAVFITHSHPDHVWGGVELLKHFPDAKIYARPLILKEIELDFRARQLRWTGVFNVGPFEGEIPENLFEMLPIEGGCYDHDGHEIRLVDLKPAETVYATGFYIPEIKTYIAGDQVYNKCHYYIGAGLNRPDLWIESIEDVRSNYDIEVVVPGHGYVGGTEIFDEAIEYLNFYQNQYQPFRPQIEMVRALEEQYPDWKLEGVIYMTLGPAMTDQALIEVTHGHIKFGEGPIATGSYSL</sequence>
<dbReference type="Gene3D" id="3.60.15.10">
    <property type="entry name" value="Ribonuclease Z/Hydroxyacylglutathione hydrolase-like"/>
    <property type="match status" value="1"/>
</dbReference>
<keyword evidence="2" id="KW-0378">Hydrolase</keyword>
<dbReference type="PANTHER" id="PTHR42951">
    <property type="entry name" value="METALLO-BETA-LACTAMASE DOMAIN-CONTAINING"/>
    <property type="match status" value="1"/>
</dbReference>
<dbReference type="Proteomes" id="UP000477680">
    <property type="component" value="Chromosome"/>
</dbReference>
<keyword evidence="3" id="KW-1185">Reference proteome</keyword>
<evidence type="ECO:0000259" key="1">
    <source>
        <dbReference type="SMART" id="SM00849"/>
    </source>
</evidence>
<dbReference type="SMART" id="SM00849">
    <property type="entry name" value="Lactamase_B"/>
    <property type="match status" value="1"/>
</dbReference>
<dbReference type="InterPro" id="IPR050855">
    <property type="entry name" value="NDM-1-like"/>
</dbReference>
<evidence type="ECO:0000313" key="2">
    <source>
        <dbReference type="EMBL" id="QIB64966.1"/>
    </source>
</evidence>